<feature type="compositionally biased region" description="Polar residues" evidence="12">
    <location>
        <begin position="846"/>
        <end position="870"/>
    </location>
</feature>
<feature type="region of interest" description="Disordered" evidence="12">
    <location>
        <begin position="638"/>
        <end position="716"/>
    </location>
</feature>
<name>A0A9P4M2Z9_9PEZI</name>
<evidence type="ECO:0000256" key="2">
    <source>
        <dbReference type="ARBA" id="ARBA00009354"/>
    </source>
</evidence>
<evidence type="ECO:0000259" key="15">
    <source>
        <dbReference type="Pfam" id="PF18296"/>
    </source>
</evidence>
<feature type="region of interest" description="Disordered" evidence="12">
    <location>
        <begin position="1025"/>
        <end position="1051"/>
    </location>
</feature>
<gene>
    <name evidence="16" type="ORF">K490DRAFT_60818</name>
</gene>
<feature type="region of interest" description="Disordered" evidence="12">
    <location>
        <begin position="1417"/>
        <end position="1479"/>
    </location>
</feature>
<dbReference type="GO" id="GO:0016592">
    <property type="term" value="C:mediator complex"/>
    <property type="evidence" value="ECO:0007669"/>
    <property type="project" value="InterPro"/>
</dbReference>
<dbReference type="Pfam" id="PF06333">
    <property type="entry name" value="Med13_C"/>
    <property type="match status" value="1"/>
</dbReference>
<feature type="region of interest" description="Disordered" evidence="12">
    <location>
        <begin position="424"/>
        <end position="446"/>
    </location>
</feature>
<dbReference type="InterPro" id="IPR041285">
    <property type="entry name" value="MID_MedPIWI"/>
</dbReference>
<evidence type="ECO:0000256" key="10">
    <source>
        <dbReference type="ARBA" id="ARBA00032008"/>
    </source>
</evidence>
<evidence type="ECO:0000259" key="14">
    <source>
        <dbReference type="Pfam" id="PF11597"/>
    </source>
</evidence>
<protein>
    <recommendedName>
        <fullName evidence="3 11">Mediator of RNA polymerase II transcription subunit 13</fullName>
    </recommendedName>
    <alternativeName>
        <fullName evidence="10 11">Mediator complex subunit 13</fullName>
    </alternativeName>
</protein>
<organism evidence="16 17">
    <name type="scientific">Saccharata proteae CBS 121410</name>
    <dbReference type="NCBI Taxonomy" id="1314787"/>
    <lineage>
        <taxon>Eukaryota</taxon>
        <taxon>Fungi</taxon>
        <taxon>Dikarya</taxon>
        <taxon>Ascomycota</taxon>
        <taxon>Pezizomycotina</taxon>
        <taxon>Dothideomycetes</taxon>
        <taxon>Dothideomycetes incertae sedis</taxon>
        <taxon>Botryosphaeriales</taxon>
        <taxon>Saccharataceae</taxon>
        <taxon>Saccharata</taxon>
    </lineage>
</organism>
<evidence type="ECO:0000256" key="7">
    <source>
        <dbReference type="ARBA" id="ARBA00023163"/>
    </source>
</evidence>
<feature type="compositionally biased region" description="Polar residues" evidence="12">
    <location>
        <begin position="527"/>
        <end position="540"/>
    </location>
</feature>
<comment type="subunit">
    <text evidence="11">Component of the SRB8-11 complex, which itself associates with the Mediator complex.</text>
</comment>
<evidence type="ECO:0000313" key="17">
    <source>
        <dbReference type="Proteomes" id="UP000799776"/>
    </source>
</evidence>
<sequence>MDTIKSCGTSITAVHGYGVVAYRTYALNLENDGGGPNAATLDALDSVETRLREDGRLLLFDRSKLLLWLFEPGVDAPVVDFASLSGLSFGAQSHGEFKAVDLTKVSGRASNFSVSATSSASPQTSVRNNQAANLRAFQANAQAATAAGSEPKQSDPHLVYEIFLSAVIASISYKLSRFHQMIPLNYRTFAAFSKTDSEFCGLAVANLEFTEAKRCDLVVLDVHLSTAGTIVISNSTSRRQLFQLDSIASSANAIDSIQGELVRVAPSGHVARFLGPETLIVLNDRSGPGSSKRARVDSQWKSKVLRWLRTKGICLAANEATINWSRIQLSRSAMPDKTNVPDGQDSLRLETLWPSSLCLVEIRDGLKEESMESATAFGSYETRANKSDLDWFTTQENPGFEDPLELAQRWWHGKPERDKVIESRRKALQTHDEPAPAAAEPVATYPSSPLYSRGSAYGDLQAASGVYPTPPDGVLPPGAGGLAPANPDHLVPHGVMGTGPSHGGPTEEAMHNTASATPGVPRENAHEAQSATLPQSTEAESNNDDLFGDMGEEEDILGGNDVTDADFNFFDDGDFMDLDQIQPTEANIISTDLEQVDTSHAAETGDVEIKLEPPPQDSKGTLAAEDNKTPAMLALKRPMEVEDSKPGTEEIAEEEEIQEPNEKPAPVRKVPTTPLSPSHINERLFPSPHPDESDPTSKRTIPQLKKKGSEFDPVDFSQKMSLADSKYSADGPFNFQTAMIKSDREKAAGLKSERSESLPHPRLSTSRSVSLPSRYLDKVGELTRLDTRGSVTMAHAADFGSAVDDSDSDSLTDFTESSNLSEDEMQTQEPTRGPAFVSGNKRKWVSSITDSPLGNSPSVFQGESTFSEASNDGPVDPPSVSLSSFEPTPFDWSLLGVPAPINRSKHQAGQDSTPRFDSLSISSAVSTPSSDGRPSSALEGPPQKPLSGVDILTIIQTLTQQIIFSTLDMFAEPNEPMQPEFARPARAGGSSDVQAQVNAATKSLFPKAIDCDLLKYTSIQDFVPETPSSAKAQPRPVPRRTATGVTDGHGNTFIHMSTPNVRIRRAEELWDVLPPALAFWEALGLSPSSGPKNIMAYCVYPHSEYLREPVAGFLDSLSNAYESCKLGSHLRGLSADKFDGGLAPVMLQDDPTLQGAYRAYQDTCVRLGKALGGVDFQLMAGSDESSKIDAVVIYMVNPFSDNQALWHLCLAFVAMFKAYASTVRTKQEMPDIVLQLVPIKYVASFDVPVVLDANDFIALAREVYDRCPPNLAASNFAFKIFQGPSVHLEETLPKSIPFRITTDPPSDLMHENSYIHVGYACSFDGSWVTVAWTDNPGKHQETLSYSLVGRTFVDVAKEVWQASLEIMQARRVTWRLCIARAGVMEREEVDAWTSLANSPCNLTVGTALVSVDTSPPFDLKQAPIPPTSLPTQQSSTQGASTPISTPQPGVSPDQHGMTPAATPSDATTQDPAADPDARLVDTTDDFYGVILGHRLNNSNSSVEYRPAIVSGYLVKRGTDVAHPSNTDIPRGPVAVGYNLLWIGAAGGSGNRGGTPGLQGDGVTLASPGGVGSAGGVSPFAGQAARNTGEIVLREFLGMYRGLGLLAKLRGMRGSKGGAVPWHVVVARRGVEALEVCL</sequence>
<feature type="domain" description="MID" evidence="15">
    <location>
        <begin position="1092"/>
        <end position="1269"/>
    </location>
</feature>
<evidence type="ECO:0000256" key="11">
    <source>
        <dbReference type="RuleBase" id="RU364134"/>
    </source>
</evidence>
<dbReference type="InterPro" id="IPR051139">
    <property type="entry name" value="Mediator_complx_sub13"/>
</dbReference>
<dbReference type="GO" id="GO:0003713">
    <property type="term" value="F:transcription coactivator activity"/>
    <property type="evidence" value="ECO:0007669"/>
    <property type="project" value="TreeGrafter"/>
</dbReference>
<feature type="compositionally biased region" description="Basic and acidic residues" evidence="12">
    <location>
        <begin position="424"/>
        <end position="434"/>
    </location>
</feature>
<dbReference type="Proteomes" id="UP000799776">
    <property type="component" value="Unassembled WGS sequence"/>
</dbReference>
<evidence type="ECO:0000259" key="13">
    <source>
        <dbReference type="Pfam" id="PF06333"/>
    </source>
</evidence>
<comment type="function">
    <text evidence="9 11">Component of the SRB8-11 complex. The SRB8-11 complex is a regulatory module of the Mediator complex which is itself involved in regulation of basal and activated RNA polymerase II-dependent transcription. The SRB8-11 complex may be involved in the transcriptional repression of a subset of genes regulated by Mediator. It may inhibit the association of the Mediator complex with RNA polymerase II to form the holoenzyme complex.</text>
</comment>
<feature type="region of interest" description="Disordered" evidence="12">
    <location>
        <begin position="462"/>
        <end position="543"/>
    </location>
</feature>
<keyword evidence="4 11" id="KW-0678">Repressor</keyword>
<feature type="compositionally biased region" description="Basic and acidic residues" evidence="12">
    <location>
        <begin position="638"/>
        <end position="648"/>
    </location>
</feature>
<dbReference type="Pfam" id="PF18296">
    <property type="entry name" value="MID_MedPIWI"/>
    <property type="match status" value="1"/>
</dbReference>
<accession>A0A9P4M2Z9</accession>
<feature type="region of interest" description="Disordered" evidence="12">
    <location>
        <begin position="743"/>
        <end position="769"/>
    </location>
</feature>
<feature type="domain" description="Mediator complex subunit Med13 C-terminal" evidence="13">
    <location>
        <begin position="1283"/>
        <end position="1626"/>
    </location>
</feature>
<dbReference type="PANTHER" id="PTHR48249:SF3">
    <property type="entry name" value="MEDIATOR OF RNA POLYMERASE II TRANSCRIPTION SUBUNIT 13"/>
    <property type="match status" value="1"/>
</dbReference>
<dbReference type="InterPro" id="IPR009401">
    <property type="entry name" value="Med13_C"/>
</dbReference>
<evidence type="ECO:0000256" key="9">
    <source>
        <dbReference type="ARBA" id="ARBA00025661"/>
    </source>
</evidence>
<feature type="domain" description="Mediator complex subunit Med13 N-terminal" evidence="14">
    <location>
        <begin position="1"/>
        <end position="361"/>
    </location>
</feature>
<comment type="similarity">
    <text evidence="2 11">Belongs to the Mediator complex subunit 13 family.</text>
</comment>
<feature type="compositionally biased region" description="Basic and acidic residues" evidence="12">
    <location>
        <begin position="743"/>
        <end position="759"/>
    </location>
</feature>
<evidence type="ECO:0000256" key="3">
    <source>
        <dbReference type="ARBA" id="ARBA00019618"/>
    </source>
</evidence>
<keyword evidence="8 11" id="KW-0539">Nucleus</keyword>
<comment type="subcellular location">
    <subcellularLocation>
        <location evidence="1 11">Nucleus</location>
    </subcellularLocation>
</comment>
<feature type="compositionally biased region" description="Acidic residues" evidence="12">
    <location>
        <begin position="650"/>
        <end position="659"/>
    </location>
</feature>
<dbReference type="Pfam" id="PF11597">
    <property type="entry name" value="Med13_N"/>
    <property type="match status" value="1"/>
</dbReference>
<comment type="caution">
    <text evidence="16">The sequence shown here is derived from an EMBL/GenBank/DDBJ whole genome shotgun (WGS) entry which is preliminary data.</text>
</comment>
<keyword evidence="6 11" id="KW-0010">Activator</keyword>
<evidence type="ECO:0000256" key="4">
    <source>
        <dbReference type="ARBA" id="ARBA00022491"/>
    </source>
</evidence>
<feature type="compositionally biased region" description="Polar residues" evidence="12">
    <location>
        <begin position="907"/>
        <end position="933"/>
    </location>
</feature>
<evidence type="ECO:0000256" key="1">
    <source>
        <dbReference type="ARBA" id="ARBA00004123"/>
    </source>
</evidence>
<keyword evidence="17" id="KW-1185">Reference proteome</keyword>
<feature type="compositionally biased region" description="Low complexity" evidence="12">
    <location>
        <begin position="1458"/>
        <end position="1474"/>
    </location>
</feature>
<dbReference type="GO" id="GO:0045944">
    <property type="term" value="P:positive regulation of transcription by RNA polymerase II"/>
    <property type="evidence" value="ECO:0007669"/>
    <property type="project" value="TreeGrafter"/>
</dbReference>
<evidence type="ECO:0000256" key="5">
    <source>
        <dbReference type="ARBA" id="ARBA00023015"/>
    </source>
</evidence>
<reference evidence="16" key="1">
    <citation type="journal article" date="2020" name="Stud. Mycol.">
        <title>101 Dothideomycetes genomes: a test case for predicting lifestyles and emergence of pathogens.</title>
        <authorList>
            <person name="Haridas S."/>
            <person name="Albert R."/>
            <person name="Binder M."/>
            <person name="Bloem J."/>
            <person name="Labutti K."/>
            <person name="Salamov A."/>
            <person name="Andreopoulos B."/>
            <person name="Baker S."/>
            <person name="Barry K."/>
            <person name="Bills G."/>
            <person name="Bluhm B."/>
            <person name="Cannon C."/>
            <person name="Castanera R."/>
            <person name="Culley D."/>
            <person name="Daum C."/>
            <person name="Ezra D."/>
            <person name="Gonzalez J."/>
            <person name="Henrissat B."/>
            <person name="Kuo A."/>
            <person name="Liang C."/>
            <person name="Lipzen A."/>
            <person name="Lutzoni F."/>
            <person name="Magnuson J."/>
            <person name="Mondo S."/>
            <person name="Nolan M."/>
            <person name="Ohm R."/>
            <person name="Pangilinan J."/>
            <person name="Park H.-J."/>
            <person name="Ramirez L."/>
            <person name="Alfaro M."/>
            <person name="Sun H."/>
            <person name="Tritt A."/>
            <person name="Yoshinaga Y."/>
            <person name="Zwiers L.-H."/>
            <person name="Turgeon B."/>
            <person name="Goodwin S."/>
            <person name="Spatafora J."/>
            <person name="Crous P."/>
            <person name="Grigoriev I."/>
        </authorList>
    </citation>
    <scope>NUCLEOTIDE SEQUENCE</scope>
    <source>
        <strain evidence="16">CBS 121410</strain>
    </source>
</reference>
<keyword evidence="5 11" id="KW-0805">Transcription regulation</keyword>
<dbReference type="EMBL" id="ML978711">
    <property type="protein sequence ID" value="KAF2091374.1"/>
    <property type="molecule type" value="Genomic_DNA"/>
</dbReference>
<evidence type="ECO:0000256" key="8">
    <source>
        <dbReference type="ARBA" id="ARBA00023242"/>
    </source>
</evidence>
<evidence type="ECO:0000313" key="16">
    <source>
        <dbReference type="EMBL" id="KAF2091374.1"/>
    </source>
</evidence>
<dbReference type="OrthoDB" id="103819at2759"/>
<dbReference type="InterPro" id="IPR021643">
    <property type="entry name" value="Mediator_Med13_N"/>
</dbReference>
<feature type="region of interest" description="Disordered" evidence="12">
    <location>
        <begin position="798"/>
        <end position="883"/>
    </location>
</feature>
<feature type="compositionally biased region" description="Polar residues" evidence="12">
    <location>
        <begin position="1429"/>
        <end position="1448"/>
    </location>
</feature>
<dbReference type="PANTHER" id="PTHR48249">
    <property type="entry name" value="MEDIATOR OF RNA POLYMERASE II TRANSCRIPTION SUBUNIT 13"/>
    <property type="match status" value="1"/>
</dbReference>
<evidence type="ECO:0000256" key="6">
    <source>
        <dbReference type="ARBA" id="ARBA00023159"/>
    </source>
</evidence>
<evidence type="ECO:0000256" key="12">
    <source>
        <dbReference type="SAM" id="MobiDB-lite"/>
    </source>
</evidence>
<feature type="region of interest" description="Disordered" evidence="12">
    <location>
        <begin position="902"/>
        <end position="946"/>
    </location>
</feature>
<keyword evidence="7 11" id="KW-0804">Transcription</keyword>
<proteinExistence type="inferred from homology"/>